<comment type="similarity">
    <text evidence="4">Belongs to the RAD18 family.</text>
</comment>
<evidence type="ECO:0000313" key="24">
    <source>
        <dbReference type="RefSeq" id="XP_026289981.1"/>
    </source>
</evidence>
<dbReference type="PROSITE" id="PS50089">
    <property type="entry name" value="ZF_RING_2"/>
    <property type="match status" value="1"/>
</dbReference>
<feature type="compositionally biased region" description="Polar residues" evidence="19">
    <location>
        <begin position="434"/>
        <end position="444"/>
    </location>
</feature>
<evidence type="ECO:0000256" key="14">
    <source>
        <dbReference type="ARBA" id="ARBA00023242"/>
    </source>
</evidence>
<feature type="domain" description="RING-type" evidence="20">
    <location>
        <begin position="23"/>
        <end position="61"/>
    </location>
</feature>
<dbReference type="GO" id="GO:0008270">
    <property type="term" value="F:zinc ion binding"/>
    <property type="evidence" value="ECO:0007669"/>
    <property type="project" value="UniProtKB-KW"/>
</dbReference>
<dbReference type="EC" id="2.3.2.27" evidence="5"/>
<keyword evidence="13 18" id="KW-0234">DNA repair</keyword>
<feature type="region of interest" description="Disordered" evidence="19">
    <location>
        <begin position="456"/>
        <end position="700"/>
    </location>
</feature>
<evidence type="ECO:0000259" key="20">
    <source>
        <dbReference type="PROSITE" id="PS50089"/>
    </source>
</evidence>
<keyword evidence="7" id="KW-0479">Metal-binding</keyword>
<dbReference type="Gene3D" id="3.30.160.60">
    <property type="entry name" value="Classic Zinc Finger"/>
    <property type="match status" value="1"/>
</dbReference>
<dbReference type="Pfam" id="PF13923">
    <property type="entry name" value="zf-C3HC4_2"/>
    <property type="match status" value="1"/>
</dbReference>
<feature type="compositionally biased region" description="Acidic residues" evidence="19">
    <location>
        <begin position="686"/>
        <end position="700"/>
    </location>
</feature>
<reference evidence="24 25" key="1">
    <citation type="submission" date="2025-04" db="UniProtKB">
        <authorList>
            <consortium name="RefSeq"/>
        </authorList>
    </citation>
    <scope>IDENTIFICATION</scope>
    <source>
        <tissue evidence="24 25">Whole organism</tissue>
    </source>
</reference>
<feature type="domain" description="SAP" evidence="21">
    <location>
        <begin position="315"/>
        <end position="349"/>
    </location>
</feature>
<proteinExistence type="inferred from homology"/>
<dbReference type="PANTHER" id="PTHR14134">
    <property type="entry name" value="E3 UBIQUITIN-PROTEIN LIGASE RAD18"/>
    <property type="match status" value="1"/>
</dbReference>
<feature type="compositionally biased region" description="Polar residues" evidence="19">
    <location>
        <begin position="284"/>
        <end position="294"/>
    </location>
</feature>
<organism evidence="23 24">
    <name type="scientific">Frankliniella occidentalis</name>
    <name type="common">Western flower thrips</name>
    <name type="synonym">Euthrips occidentalis</name>
    <dbReference type="NCBI Taxonomy" id="133901"/>
    <lineage>
        <taxon>Eukaryota</taxon>
        <taxon>Metazoa</taxon>
        <taxon>Ecdysozoa</taxon>
        <taxon>Arthropoda</taxon>
        <taxon>Hexapoda</taxon>
        <taxon>Insecta</taxon>
        <taxon>Pterygota</taxon>
        <taxon>Neoptera</taxon>
        <taxon>Paraneoptera</taxon>
        <taxon>Thysanoptera</taxon>
        <taxon>Terebrantia</taxon>
        <taxon>Thripoidea</taxon>
        <taxon>Thripidae</taxon>
        <taxon>Frankliniella</taxon>
    </lineage>
</organism>
<dbReference type="FunFam" id="3.30.40.10:FF:000172">
    <property type="entry name" value="E3 ubiquitin-protein ligase RAD18"/>
    <property type="match status" value="1"/>
</dbReference>
<evidence type="ECO:0000256" key="12">
    <source>
        <dbReference type="ARBA" id="ARBA00023125"/>
    </source>
</evidence>
<evidence type="ECO:0000256" key="8">
    <source>
        <dbReference type="ARBA" id="ARBA00022763"/>
    </source>
</evidence>
<comment type="pathway">
    <text evidence="3">Protein modification; protein ubiquitination.</text>
</comment>
<keyword evidence="6" id="KW-0808">Transferase</keyword>
<dbReference type="GeneID" id="113214733"/>
<feature type="region of interest" description="Disordered" evidence="19">
    <location>
        <begin position="93"/>
        <end position="225"/>
    </location>
</feature>
<comment type="subcellular location">
    <subcellularLocation>
        <location evidence="2">Nucleus</location>
    </subcellularLocation>
</comment>
<feature type="compositionally biased region" description="Low complexity" evidence="19">
    <location>
        <begin position="383"/>
        <end position="393"/>
    </location>
</feature>
<feature type="region of interest" description="Disordered" evidence="19">
    <location>
        <begin position="424"/>
        <end position="444"/>
    </location>
</feature>
<evidence type="ECO:0000259" key="21">
    <source>
        <dbReference type="PROSITE" id="PS50800"/>
    </source>
</evidence>
<dbReference type="Pfam" id="PF02037">
    <property type="entry name" value="SAP"/>
    <property type="match status" value="1"/>
</dbReference>
<dbReference type="GO" id="GO:0005634">
    <property type="term" value="C:nucleus"/>
    <property type="evidence" value="ECO:0007669"/>
    <property type="project" value="UniProtKB-SubCell"/>
</dbReference>
<dbReference type="InterPro" id="IPR013083">
    <property type="entry name" value="Znf_RING/FYVE/PHD"/>
</dbReference>
<evidence type="ECO:0000256" key="11">
    <source>
        <dbReference type="ARBA" id="ARBA00022833"/>
    </source>
</evidence>
<evidence type="ECO:0000256" key="13">
    <source>
        <dbReference type="ARBA" id="ARBA00023204"/>
    </source>
</evidence>
<keyword evidence="12" id="KW-0238">DNA-binding</keyword>
<feature type="compositionally biased region" description="Polar residues" evidence="19">
    <location>
        <begin position="542"/>
        <end position="553"/>
    </location>
</feature>
<dbReference type="Gene3D" id="1.10.720.30">
    <property type="entry name" value="SAP domain"/>
    <property type="match status" value="1"/>
</dbReference>
<evidence type="ECO:0000313" key="23">
    <source>
        <dbReference type="Proteomes" id="UP000504606"/>
    </source>
</evidence>
<dbReference type="InterPro" id="IPR003034">
    <property type="entry name" value="SAP_dom"/>
</dbReference>
<comment type="catalytic activity">
    <reaction evidence="1">
        <text>S-ubiquitinyl-[E2 ubiquitin-conjugating enzyme]-L-cysteine + [acceptor protein]-L-lysine = [E2 ubiquitin-conjugating enzyme]-L-cysteine + N(6)-ubiquitinyl-[acceptor protein]-L-lysine.</text>
        <dbReference type="EC" id="2.3.2.27"/>
    </reaction>
</comment>
<dbReference type="InterPro" id="IPR036361">
    <property type="entry name" value="SAP_dom_sf"/>
</dbReference>
<evidence type="ECO:0000256" key="17">
    <source>
        <dbReference type="PROSITE-ProRule" id="PRU00175"/>
    </source>
</evidence>
<name>A0A6J1TGM1_FRAOC</name>
<dbReference type="SMART" id="SM00513">
    <property type="entry name" value="SAP"/>
    <property type="match status" value="1"/>
</dbReference>
<evidence type="ECO:0000256" key="9">
    <source>
        <dbReference type="ARBA" id="ARBA00022771"/>
    </source>
</evidence>
<evidence type="ECO:0000256" key="4">
    <source>
        <dbReference type="ARBA" id="ARBA00009506"/>
    </source>
</evidence>
<dbReference type="GO" id="GO:0006281">
    <property type="term" value="P:DNA repair"/>
    <property type="evidence" value="ECO:0007669"/>
    <property type="project" value="UniProtKB-KW"/>
</dbReference>
<dbReference type="InterPro" id="IPR039577">
    <property type="entry name" value="Rad18"/>
</dbReference>
<gene>
    <name evidence="24 25" type="primary">LOC113214733</name>
</gene>
<evidence type="ECO:0000256" key="1">
    <source>
        <dbReference type="ARBA" id="ARBA00000900"/>
    </source>
</evidence>
<dbReference type="SUPFAM" id="SSF68906">
    <property type="entry name" value="SAP domain"/>
    <property type="match status" value="1"/>
</dbReference>
<dbReference type="InterPro" id="IPR017907">
    <property type="entry name" value="Znf_RING_CS"/>
</dbReference>
<evidence type="ECO:0000256" key="2">
    <source>
        <dbReference type="ARBA" id="ARBA00004123"/>
    </source>
</evidence>
<dbReference type="UniPathway" id="UPA00143"/>
<evidence type="ECO:0000256" key="3">
    <source>
        <dbReference type="ARBA" id="ARBA00004906"/>
    </source>
</evidence>
<dbReference type="GO" id="GO:0006513">
    <property type="term" value="P:protein monoubiquitination"/>
    <property type="evidence" value="ECO:0007669"/>
    <property type="project" value="InterPro"/>
</dbReference>
<feature type="compositionally biased region" description="Low complexity" evidence="19">
    <location>
        <begin position="159"/>
        <end position="172"/>
    </location>
</feature>
<dbReference type="AlphaFoldDB" id="A0A6J1TGM1"/>
<dbReference type="GO" id="GO:0003697">
    <property type="term" value="F:single-stranded DNA binding"/>
    <property type="evidence" value="ECO:0007669"/>
    <property type="project" value="InterPro"/>
</dbReference>
<dbReference type="GO" id="GO:0061630">
    <property type="term" value="F:ubiquitin protein ligase activity"/>
    <property type="evidence" value="ECO:0007669"/>
    <property type="project" value="UniProtKB-EC"/>
</dbReference>
<keyword evidence="11" id="KW-0862">Zinc</keyword>
<dbReference type="Proteomes" id="UP000504606">
    <property type="component" value="Unplaced"/>
</dbReference>
<evidence type="ECO:0000256" key="15">
    <source>
        <dbReference type="ARBA" id="ARBA00031783"/>
    </source>
</evidence>
<feature type="compositionally biased region" description="Basic and acidic residues" evidence="19">
    <location>
        <begin position="466"/>
        <end position="477"/>
    </location>
</feature>
<feature type="compositionally biased region" description="Basic and acidic residues" evidence="19">
    <location>
        <begin position="577"/>
        <end position="588"/>
    </location>
</feature>
<dbReference type="InterPro" id="IPR001841">
    <property type="entry name" value="Znf_RING"/>
</dbReference>
<evidence type="ECO:0000256" key="7">
    <source>
        <dbReference type="ARBA" id="ARBA00022723"/>
    </source>
</evidence>
<feature type="compositionally biased region" description="Low complexity" evidence="19">
    <location>
        <begin position="108"/>
        <end position="126"/>
    </location>
</feature>
<dbReference type="Gene3D" id="3.30.40.10">
    <property type="entry name" value="Zinc/RING finger domain, C3HC4 (zinc finger)"/>
    <property type="match status" value="1"/>
</dbReference>
<sequence>MDDVELDFSSVPDFEELDNELKCGICYERIVTPMITSCSHTFCSLCIRKWLATKQVCPACSETVYESSLRRNPMVENIITALYNFVKKREKRSTLQSATPGSSKIKETLQSQLKSKTKQKTSNLSNDHNQDSDSEDDFLPKKTPPITPRMTANEKLTISSRSSPSSNTPQRSVNQKMSIKSLSSPPLKTPQRIVMKPSTSSPAPSSPALSSAAMNSPGPAVQKGPKVACPVCRQLMPETIINAHLDKCLAGESTSGSSSNQSGPNTPSLSSNHNGLSKKAVQPASPSMSQSVSKTVKKSNERSGQSLEPIKKMVYNLFKDAQLKKELKKYGLSATGDRTVLLSRLNRYVAMHNAECDATNPRSLEELRKTFEKEDKSLIAPPSKSFSKLFSSKQPDPEEFEHHRKGYIQQNKSSFDTLVELARKTRQPKKESKSVSNGNVASTSTSISKVNFNRADSLSDSEEELSDNKKIKEKLLNRELSSSDEDTNASKTTKSELNKMENMTKKFIDPVVIDSSDSEIDYSPLGKDSPVKRHSDSDDSDNLSPEVSKTPLNFQKKAMNVKRKVQCVESASDEEAEKSGRPEKRASLEGRSPILVRKTPVRRELRSRASQSKKVIPSELPNRCRRSQRNAVKSNEEKPSQKPPSPDMFGTPSSSGSSDIPCGQAKQKQKDDAKDDDALSQLVSLIDDDDDDGSTTDFED</sequence>
<feature type="domain" description="UBZ4-type" evidence="22">
    <location>
        <begin position="226"/>
        <end position="253"/>
    </location>
</feature>
<dbReference type="OrthoDB" id="6499288at2759"/>
<evidence type="ECO:0000256" key="18">
    <source>
        <dbReference type="PROSITE-ProRule" id="PRU01256"/>
    </source>
</evidence>
<dbReference type="FunFam" id="3.30.160.60:FF:000331">
    <property type="entry name" value="E3 ubiquitin-protein ligase RAD18"/>
    <property type="match status" value="1"/>
</dbReference>
<dbReference type="RefSeq" id="XP_026289981.1">
    <property type="nucleotide sequence ID" value="XM_026434196.2"/>
</dbReference>
<keyword evidence="14" id="KW-0539">Nucleus</keyword>
<dbReference type="SMART" id="SM00184">
    <property type="entry name" value="RING"/>
    <property type="match status" value="1"/>
</dbReference>
<dbReference type="PROSITE" id="PS50800">
    <property type="entry name" value="SAP"/>
    <property type="match status" value="1"/>
</dbReference>
<keyword evidence="10" id="KW-0833">Ubl conjugation pathway</keyword>
<evidence type="ECO:0000259" key="22">
    <source>
        <dbReference type="PROSITE" id="PS51908"/>
    </source>
</evidence>
<feature type="compositionally biased region" description="Basic and acidic residues" evidence="19">
    <location>
        <begin position="493"/>
        <end position="508"/>
    </location>
</feature>
<feature type="region of interest" description="Disordered" evidence="19">
    <location>
        <begin position="382"/>
        <end position="401"/>
    </location>
</feature>
<dbReference type="InterPro" id="IPR006642">
    <property type="entry name" value="Rad18_UBZ4"/>
</dbReference>
<evidence type="ECO:0000313" key="25">
    <source>
        <dbReference type="RefSeq" id="XP_052121942.1"/>
    </source>
</evidence>
<accession>A0A6J1TGM1</accession>
<dbReference type="GO" id="GO:0097505">
    <property type="term" value="C:Rad6-Rad18 complex"/>
    <property type="evidence" value="ECO:0007669"/>
    <property type="project" value="TreeGrafter"/>
</dbReference>
<dbReference type="GO" id="GO:0006301">
    <property type="term" value="P:DNA damage tolerance"/>
    <property type="evidence" value="ECO:0007669"/>
    <property type="project" value="InterPro"/>
</dbReference>
<dbReference type="PANTHER" id="PTHR14134:SF2">
    <property type="entry name" value="E3 UBIQUITIN-PROTEIN LIGASE RAD18"/>
    <property type="match status" value="1"/>
</dbReference>
<evidence type="ECO:0000256" key="5">
    <source>
        <dbReference type="ARBA" id="ARBA00012483"/>
    </source>
</evidence>
<dbReference type="PROSITE" id="PS00518">
    <property type="entry name" value="ZF_RING_1"/>
    <property type="match status" value="1"/>
</dbReference>
<feature type="compositionally biased region" description="Basic and acidic residues" evidence="19">
    <location>
        <begin position="668"/>
        <end position="677"/>
    </location>
</feature>
<keyword evidence="9 17" id="KW-0863">Zinc-finger</keyword>
<dbReference type="RefSeq" id="XP_052121942.1">
    <property type="nucleotide sequence ID" value="XM_052265982.1"/>
</dbReference>
<evidence type="ECO:0000256" key="10">
    <source>
        <dbReference type="ARBA" id="ARBA00022786"/>
    </source>
</evidence>
<dbReference type="PROSITE" id="PS51908">
    <property type="entry name" value="ZF_UBZ4"/>
    <property type="match status" value="1"/>
</dbReference>
<evidence type="ECO:0000256" key="6">
    <source>
        <dbReference type="ARBA" id="ARBA00022679"/>
    </source>
</evidence>
<feature type="compositionally biased region" description="Low complexity" evidence="19">
    <location>
        <begin position="253"/>
        <end position="268"/>
    </location>
</feature>
<feature type="region of interest" description="Disordered" evidence="19">
    <location>
        <begin position="251"/>
        <end position="307"/>
    </location>
</feature>
<feature type="compositionally biased region" description="Low complexity" evidence="19">
    <location>
        <begin position="197"/>
        <end position="217"/>
    </location>
</feature>
<protein>
    <recommendedName>
        <fullName evidence="5">RING-type E3 ubiquitin transferase</fullName>
        <ecNumber evidence="5">2.3.2.27</ecNumber>
    </recommendedName>
    <alternativeName>
        <fullName evidence="15 16">RING-type E3 ubiquitin transferase RAD18</fullName>
    </alternativeName>
</protein>
<evidence type="ECO:0000256" key="19">
    <source>
        <dbReference type="SAM" id="MobiDB-lite"/>
    </source>
</evidence>
<evidence type="ECO:0000256" key="16">
    <source>
        <dbReference type="ARBA" id="ARBA00082369"/>
    </source>
</evidence>
<dbReference type="KEGG" id="foc:113214733"/>
<dbReference type="SUPFAM" id="SSF57850">
    <property type="entry name" value="RING/U-box"/>
    <property type="match status" value="1"/>
</dbReference>
<keyword evidence="8 18" id="KW-0227">DNA damage</keyword>
<keyword evidence="23" id="KW-1185">Reference proteome</keyword>
<feature type="compositionally biased region" description="Polar residues" evidence="19">
    <location>
        <begin position="173"/>
        <end position="186"/>
    </location>
</feature>
<dbReference type="SMART" id="SM00734">
    <property type="entry name" value="ZnF_Rad18"/>
    <property type="match status" value="1"/>
</dbReference>